<dbReference type="EMBL" id="JAAKFY010000023">
    <property type="protein sequence ID" value="KAF3837202.1"/>
    <property type="molecule type" value="Genomic_DNA"/>
</dbReference>
<name>A0A7J5XJD1_DISMA</name>
<reference evidence="2 3" key="1">
    <citation type="submission" date="2020-03" db="EMBL/GenBank/DDBJ databases">
        <title>Dissostichus mawsoni Genome sequencing and assembly.</title>
        <authorList>
            <person name="Park H."/>
        </authorList>
    </citation>
    <scope>NUCLEOTIDE SEQUENCE [LARGE SCALE GENOMIC DNA]</scope>
    <source>
        <strain evidence="2">DM0001</strain>
        <tissue evidence="2">Muscle</tissue>
    </source>
</reference>
<gene>
    <name evidence="2" type="ORF">F7725_004666</name>
</gene>
<keyword evidence="1" id="KW-0406">Ion transport</keyword>
<comment type="caution">
    <text evidence="2">The sequence shown here is derived from an EMBL/GenBank/DDBJ whole genome shotgun (WGS) entry which is preliminary data.</text>
</comment>
<organism evidence="2 3">
    <name type="scientific">Dissostichus mawsoni</name>
    <name type="common">Antarctic cod</name>
    <dbReference type="NCBI Taxonomy" id="36200"/>
    <lineage>
        <taxon>Eukaryota</taxon>
        <taxon>Metazoa</taxon>
        <taxon>Chordata</taxon>
        <taxon>Craniata</taxon>
        <taxon>Vertebrata</taxon>
        <taxon>Euteleostomi</taxon>
        <taxon>Actinopterygii</taxon>
        <taxon>Neopterygii</taxon>
        <taxon>Teleostei</taxon>
        <taxon>Neoteleostei</taxon>
        <taxon>Acanthomorphata</taxon>
        <taxon>Eupercaria</taxon>
        <taxon>Perciformes</taxon>
        <taxon>Notothenioidei</taxon>
        <taxon>Nototheniidae</taxon>
        <taxon>Dissostichus</taxon>
    </lineage>
</organism>
<keyword evidence="1" id="KW-0813">Transport</keyword>
<dbReference type="GO" id="GO:0008021">
    <property type="term" value="C:synaptic vesicle"/>
    <property type="evidence" value="ECO:0007669"/>
    <property type="project" value="TreeGrafter"/>
</dbReference>
<sequence length="226" mass="25064">NGTEKRKHHDDEENVKSTRVANTNPRYNCRERGCIVELELRQQEGRGYCRNSYNSIASASSDEELLDGAGAVMDFHTTEDDNLLDGDAASPGSNYVMSNGGGAPSTTHLLDFLEEPIPGVGTYDDFHTIDWVREKCKDRERHRKHAKCLCLFPPLPLFSLPPPPLLPGSLLLPGALAGLIDIAADWMNDLKEGVCLSAMWLNREQCCWTSNETTFAERDKGPARTS</sequence>
<evidence type="ECO:0000313" key="2">
    <source>
        <dbReference type="EMBL" id="KAF3837202.1"/>
    </source>
</evidence>
<dbReference type="GO" id="GO:0005886">
    <property type="term" value="C:plasma membrane"/>
    <property type="evidence" value="ECO:0007669"/>
    <property type="project" value="TreeGrafter"/>
</dbReference>
<protein>
    <submittedName>
        <fullName evidence="2">Uncharacterized protein</fullName>
    </submittedName>
</protein>
<dbReference type="OrthoDB" id="8807085at2759"/>
<keyword evidence="3" id="KW-1185">Reference proteome</keyword>
<dbReference type="AlphaFoldDB" id="A0A7J5XJD1"/>
<feature type="non-terminal residue" evidence="2">
    <location>
        <position position="226"/>
    </location>
</feature>
<dbReference type="PANTHER" id="PTHR45711">
    <property type="entry name" value="CHLORIDE CHANNEL PROTEIN"/>
    <property type="match status" value="1"/>
</dbReference>
<evidence type="ECO:0000313" key="3">
    <source>
        <dbReference type="Proteomes" id="UP000518266"/>
    </source>
</evidence>
<dbReference type="GO" id="GO:0005769">
    <property type="term" value="C:early endosome"/>
    <property type="evidence" value="ECO:0007669"/>
    <property type="project" value="TreeGrafter"/>
</dbReference>
<dbReference type="GO" id="GO:0005794">
    <property type="term" value="C:Golgi apparatus"/>
    <property type="evidence" value="ECO:0007669"/>
    <property type="project" value="TreeGrafter"/>
</dbReference>
<dbReference type="Proteomes" id="UP000518266">
    <property type="component" value="Unassembled WGS sequence"/>
</dbReference>
<dbReference type="GO" id="GO:0005247">
    <property type="term" value="F:voltage-gated chloride channel activity"/>
    <property type="evidence" value="ECO:0007669"/>
    <property type="project" value="TreeGrafter"/>
</dbReference>
<evidence type="ECO:0000256" key="1">
    <source>
        <dbReference type="ARBA" id="ARBA00023065"/>
    </source>
</evidence>
<proteinExistence type="predicted"/>
<dbReference type="PANTHER" id="PTHR45711:SF8">
    <property type="entry name" value="H(+)_CL(-) EXCHANGE TRANSPORTER 3"/>
    <property type="match status" value="1"/>
</dbReference>
<accession>A0A7J5XJD1</accession>